<protein>
    <submittedName>
        <fullName evidence="5">Guanine nucleotide-binding protein subunit beta-like protein 1</fullName>
    </submittedName>
</protein>
<dbReference type="SMART" id="SM00320">
    <property type="entry name" value="WD40"/>
    <property type="match status" value="4"/>
</dbReference>
<organism evidence="4 5">
    <name type="scientific">Hyalella azteca</name>
    <name type="common">Amphipod</name>
    <dbReference type="NCBI Taxonomy" id="294128"/>
    <lineage>
        <taxon>Eukaryota</taxon>
        <taxon>Metazoa</taxon>
        <taxon>Ecdysozoa</taxon>
        <taxon>Arthropoda</taxon>
        <taxon>Crustacea</taxon>
        <taxon>Multicrustacea</taxon>
        <taxon>Malacostraca</taxon>
        <taxon>Eumalacostraca</taxon>
        <taxon>Peracarida</taxon>
        <taxon>Amphipoda</taxon>
        <taxon>Senticaudata</taxon>
        <taxon>Talitrida</taxon>
        <taxon>Talitroidea</taxon>
        <taxon>Hyalellidae</taxon>
        <taxon>Hyalella</taxon>
    </lineage>
</organism>
<feature type="region of interest" description="Disordered" evidence="3">
    <location>
        <begin position="154"/>
        <end position="188"/>
    </location>
</feature>
<evidence type="ECO:0000256" key="2">
    <source>
        <dbReference type="ARBA" id="ARBA00022737"/>
    </source>
</evidence>
<dbReference type="PANTHER" id="PTHR19854">
    <property type="entry name" value="TRANSDUCIN BETA-LIKE 3"/>
    <property type="match status" value="1"/>
</dbReference>
<keyword evidence="2" id="KW-0677">Repeat</keyword>
<dbReference type="RefSeq" id="XP_018019005.1">
    <property type="nucleotide sequence ID" value="XM_018163516.2"/>
</dbReference>
<dbReference type="InterPro" id="IPR001680">
    <property type="entry name" value="WD40_rpt"/>
</dbReference>
<name>A0A8B7NZ79_HYAAZ</name>
<dbReference type="GeneID" id="108675491"/>
<evidence type="ECO:0000313" key="5">
    <source>
        <dbReference type="RefSeq" id="XP_018019005.1"/>
    </source>
</evidence>
<dbReference type="InterPro" id="IPR036322">
    <property type="entry name" value="WD40_repeat_dom_sf"/>
</dbReference>
<dbReference type="Pfam" id="PF00400">
    <property type="entry name" value="WD40"/>
    <property type="match status" value="2"/>
</dbReference>
<feature type="region of interest" description="Disordered" evidence="3">
    <location>
        <begin position="1"/>
        <end position="116"/>
    </location>
</feature>
<evidence type="ECO:0000256" key="3">
    <source>
        <dbReference type="SAM" id="MobiDB-lite"/>
    </source>
</evidence>
<dbReference type="OrthoDB" id="7668193at2759"/>
<evidence type="ECO:0000313" key="4">
    <source>
        <dbReference type="Proteomes" id="UP000694843"/>
    </source>
</evidence>
<dbReference type="KEGG" id="hazt:108675491"/>
<keyword evidence="4" id="KW-1185">Reference proteome</keyword>
<dbReference type="Gene3D" id="2.130.10.10">
    <property type="entry name" value="YVTN repeat-like/Quinoprotein amine dehydrogenase"/>
    <property type="match status" value="2"/>
</dbReference>
<dbReference type="AlphaFoldDB" id="A0A8B7NZ79"/>
<dbReference type="InterPro" id="IPR015943">
    <property type="entry name" value="WD40/YVTN_repeat-like_dom_sf"/>
</dbReference>
<reference evidence="5" key="1">
    <citation type="submission" date="2025-08" db="UniProtKB">
        <authorList>
            <consortium name="RefSeq"/>
        </authorList>
    </citation>
    <scope>IDENTIFICATION</scope>
    <source>
        <tissue evidence="5">Whole organism</tissue>
    </source>
</reference>
<dbReference type="PANTHER" id="PTHR19854:SF1">
    <property type="entry name" value="GUANINE NUCLEOTIDE-BINDING PROTEIN SUBUNIT BETA-LIKE PROTEIN 1"/>
    <property type="match status" value="1"/>
</dbReference>
<accession>A0A8B7NZ79</accession>
<feature type="compositionally biased region" description="Polar residues" evidence="3">
    <location>
        <begin position="41"/>
        <end position="78"/>
    </location>
</feature>
<feature type="compositionally biased region" description="Basic and acidic residues" evidence="3">
    <location>
        <begin position="163"/>
        <end position="173"/>
    </location>
</feature>
<dbReference type="SUPFAM" id="SSF50978">
    <property type="entry name" value="WD40 repeat-like"/>
    <property type="match status" value="1"/>
</dbReference>
<proteinExistence type="predicted"/>
<dbReference type="Proteomes" id="UP000694843">
    <property type="component" value="Unplaced"/>
</dbReference>
<keyword evidence="1" id="KW-0853">WD repeat</keyword>
<sequence>MGKNKNGGKTTLRKLAAQNSGIKTKDGSSVPKSAPSENRGGPNSPSTDASKNSQNKKTLAGSTTGSSDPPVVIQNSARETPIRPATVIASKTPASTAPTLLRPNLSIPPTKSTLPPPPPDPVFVLRGAASPVTCVQFISPALRLNELSPSQSEALNATYGSPDTDRGKDEASSAKRSHAPPLLKLPPPGFLQPTTHIAAGMQSGQICIWDLKTKVQVACWQAHTYDCAVLALKSVTPTNLVSMGRRDSLKLWHIDLSTTNELETNSCDPAADKEDGSPKNNRVVPICKTQISLGDYLGFASCDVFKQLNCIVAAMPGGPQDAVSVWSVDDRIKICQLRVNETTKVGSVMQLKWVEKRNRVSLLVAYESGDLCLWDWSNRDLHSIACIKGTPVSLEYDQSLGSGILGTTEDGIFIFNISSTLDLTIVREISVTNEGLGCCISRPDSKLYATGGWDNRIRIFSWHKHKPLAVLDYHANSVSCLHYSASRAVSSDGAGPISAGAEHVLTAGSLDGSVSLWKIY</sequence>
<evidence type="ECO:0000256" key="1">
    <source>
        <dbReference type="ARBA" id="ARBA00022574"/>
    </source>
</evidence>
<gene>
    <name evidence="5" type="primary">LOC108675491</name>
</gene>